<dbReference type="Pfam" id="PF25954">
    <property type="entry name" value="Beta-barrel_RND_2"/>
    <property type="match status" value="1"/>
</dbReference>
<dbReference type="EMBL" id="CP000471">
    <property type="protein sequence ID" value="ABK45011.1"/>
    <property type="molecule type" value="Genomic_DNA"/>
</dbReference>
<proteinExistence type="inferred from homology"/>
<dbReference type="InterPro" id="IPR058792">
    <property type="entry name" value="Beta-barrel_RND_2"/>
</dbReference>
<dbReference type="AlphaFoldDB" id="A0LAL8"/>
<reference evidence="3 4" key="2">
    <citation type="journal article" date="2012" name="Int. J. Syst. Evol. Microbiol.">
        <title>Magnetococcus marinus gen. nov., sp. nov., a marine, magnetotactic bacterium that represents a novel lineage (Magnetococcaceae fam. nov.; Magnetococcales ord. nov.) at the base of the Alphaproteobacteria.</title>
        <authorList>
            <person name="Bazylinski D.A."/>
            <person name="Williams T.J."/>
            <person name="Lefevre C.T."/>
            <person name="Berg R.J."/>
            <person name="Zhang C.L."/>
            <person name="Bowser S.S."/>
            <person name="Dean A.J."/>
            <person name="Beveridge T.J."/>
        </authorList>
    </citation>
    <scope>NUCLEOTIDE SEQUENCE [LARGE SCALE GENOMIC DNA]</scope>
    <source>
        <strain evidence="4">ATCC BAA-1437 / JCM 17883 / MC-1</strain>
    </source>
</reference>
<evidence type="ECO:0000313" key="4">
    <source>
        <dbReference type="Proteomes" id="UP000002586"/>
    </source>
</evidence>
<dbReference type="HOGENOM" id="CLU_018816_0_1_5"/>
<dbReference type="GO" id="GO:1990281">
    <property type="term" value="C:efflux pump complex"/>
    <property type="evidence" value="ECO:0007669"/>
    <property type="project" value="TreeGrafter"/>
</dbReference>
<comment type="similarity">
    <text evidence="1">Belongs to the membrane fusion protein (MFP) (TC 8.A.1) family.</text>
</comment>
<evidence type="ECO:0000313" key="3">
    <source>
        <dbReference type="EMBL" id="ABK45011.1"/>
    </source>
</evidence>
<feature type="domain" description="CusB-like beta-barrel" evidence="2">
    <location>
        <begin position="205"/>
        <end position="274"/>
    </location>
</feature>
<dbReference type="PANTHER" id="PTHR30469:SF29">
    <property type="entry name" value="BLR2860 PROTEIN"/>
    <property type="match status" value="1"/>
</dbReference>
<dbReference type="Proteomes" id="UP000002586">
    <property type="component" value="Chromosome"/>
</dbReference>
<evidence type="ECO:0000259" key="2">
    <source>
        <dbReference type="Pfam" id="PF25954"/>
    </source>
</evidence>
<dbReference type="KEGG" id="mgm:Mmc1_2511"/>
<dbReference type="SUPFAM" id="SSF111369">
    <property type="entry name" value="HlyD-like secretion proteins"/>
    <property type="match status" value="1"/>
</dbReference>
<protein>
    <submittedName>
        <fullName evidence="3">Efflux transporter, RND family, MFP subunit</fullName>
    </submittedName>
</protein>
<reference evidence="4" key="1">
    <citation type="journal article" date="2009" name="Appl. Environ. Microbiol.">
        <title>Complete genome sequence of the chemolithoautotrophic marine magnetotactic coccus strain MC-1.</title>
        <authorList>
            <person name="Schubbe S."/>
            <person name="Williams T.J."/>
            <person name="Xie G."/>
            <person name="Kiss H.E."/>
            <person name="Brettin T.S."/>
            <person name="Martinez D."/>
            <person name="Ross C.A."/>
            <person name="Schuler D."/>
            <person name="Cox B.L."/>
            <person name="Nealson K.H."/>
            <person name="Bazylinski D.A."/>
        </authorList>
    </citation>
    <scope>NUCLEOTIDE SEQUENCE [LARGE SCALE GENOMIC DNA]</scope>
    <source>
        <strain evidence="4">ATCC BAA-1437 / JCM 17883 / MC-1</strain>
    </source>
</reference>
<dbReference type="OrthoDB" id="9800613at2"/>
<sequence precursor="true">MQRSLIVAVVLAMAMAVWLAGGQQVRAKQAAPSGVKGGEPALTLPRVQVKQFALQSIQREIVLQGQTQPLRVATLKSETTGRVVALPAERGQRVELGAALVHLSPEDRGARRRLAQAGVAQAEAALFAAKALNKKGYQADLQVKEANAQQQGALAELAAIELDIQHTILQAPFAGVVRERFVELGEYVAPGDAVVELLDDSSVKVVADLPQQKLSSIHVGMVGQANWLDGRRRSGAVGYISPLADAQTRTYRVELRVDNPDGTLPLGASVEIVLSLGAVQAHHLSPALLNLDAHGNLGVKAVDAQQQVVWYGVQVVQAGLDGIWVTGLPEGVSIITLGGGFVKVGQQVTPRQSS</sequence>
<dbReference type="InterPro" id="IPR006143">
    <property type="entry name" value="RND_pump_MFP"/>
</dbReference>
<dbReference type="Gene3D" id="2.40.50.100">
    <property type="match status" value="1"/>
</dbReference>
<keyword evidence="4" id="KW-1185">Reference proteome</keyword>
<dbReference type="RefSeq" id="WP_011714130.1">
    <property type="nucleotide sequence ID" value="NC_008576.1"/>
</dbReference>
<dbReference type="STRING" id="156889.Mmc1_2511"/>
<dbReference type="GO" id="GO:0015562">
    <property type="term" value="F:efflux transmembrane transporter activity"/>
    <property type="evidence" value="ECO:0007669"/>
    <property type="project" value="TreeGrafter"/>
</dbReference>
<dbReference type="PANTHER" id="PTHR30469">
    <property type="entry name" value="MULTIDRUG RESISTANCE PROTEIN MDTA"/>
    <property type="match status" value="1"/>
</dbReference>
<gene>
    <name evidence="3" type="ordered locus">Mmc1_2511</name>
</gene>
<accession>A0LAL8</accession>
<dbReference type="Gene3D" id="2.40.30.170">
    <property type="match status" value="1"/>
</dbReference>
<name>A0LAL8_MAGMM</name>
<dbReference type="NCBIfam" id="TIGR01730">
    <property type="entry name" value="RND_mfp"/>
    <property type="match status" value="1"/>
</dbReference>
<organism evidence="3 4">
    <name type="scientific">Magnetococcus marinus (strain ATCC BAA-1437 / JCM 17883 / MC-1)</name>
    <dbReference type="NCBI Taxonomy" id="156889"/>
    <lineage>
        <taxon>Bacteria</taxon>
        <taxon>Pseudomonadati</taxon>
        <taxon>Pseudomonadota</taxon>
        <taxon>Magnetococcia</taxon>
        <taxon>Magnetococcales</taxon>
        <taxon>Magnetococcaceae</taxon>
        <taxon>Magnetococcus</taxon>
    </lineage>
</organism>
<dbReference type="eggNOG" id="COG0845">
    <property type="taxonomic scope" value="Bacteria"/>
</dbReference>
<evidence type="ECO:0000256" key="1">
    <source>
        <dbReference type="ARBA" id="ARBA00009477"/>
    </source>
</evidence>